<evidence type="ECO:0000313" key="2">
    <source>
        <dbReference type="Proteomes" id="UP001431926"/>
    </source>
</evidence>
<keyword evidence="2" id="KW-1185">Reference proteome</keyword>
<dbReference type="EMBL" id="CP109491">
    <property type="protein sequence ID" value="WUX41277.1"/>
    <property type="molecule type" value="Genomic_DNA"/>
</dbReference>
<dbReference type="RefSeq" id="WP_329359017.1">
    <property type="nucleotide sequence ID" value="NZ_CP108640.1"/>
</dbReference>
<dbReference type="Proteomes" id="UP001431926">
    <property type="component" value="Chromosome"/>
</dbReference>
<reference evidence="1" key="1">
    <citation type="submission" date="2022-10" db="EMBL/GenBank/DDBJ databases">
        <title>The complete genomes of actinobacterial strains from the NBC collection.</title>
        <authorList>
            <person name="Joergensen T.S."/>
            <person name="Alvarez Arevalo M."/>
            <person name="Sterndorff E.B."/>
            <person name="Faurdal D."/>
            <person name="Vuksanovic O."/>
            <person name="Mourched A.-S."/>
            <person name="Charusanti P."/>
            <person name="Shaw S."/>
            <person name="Blin K."/>
            <person name="Weber T."/>
        </authorList>
    </citation>
    <scope>NUCLEOTIDE SEQUENCE</scope>
    <source>
        <strain evidence="1">NBC_01436</strain>
    </source>
</reference>
<gene>
    <name evidence="1" type="ORF">OG367_35855</name>
</gene>
<organism evidence="1 2">
    <name type="scientific">Streptomyces anulatus</name>
    <name type="common">Streptomyces chrysomallus</name>
    <dbReference type="NCBI Taxonomy" id="1892"/>
    <lineage>
        <taxon>Bacteria</taxon>
        <taxon>Bacillati</taxon>
        <taxon>Actinomycetota</taxon>
        <taxon>Actinomycetes</taxon>
        <taxon>Kitasatosporales</taxon>
        <taxon>Streptomycetaceae</taxon>
        <taxon>Streptomyces</taxon>
    </lineage>
</organism>
<protein>
    <submittedName>
        <fullName evidence="1">Uncharacterized protein</fullName>
    </submittedName>
</protein>
<name>A0ABZ1ZRA0_STRAQ</name>
<proteinExistence type="predicted"/>
<accession>A0ABZ1ZRA0</accession>
<evidence type="ECO:0000313" key="1">
    <source>
        <dbReference type="EMBL" id="WUX41277.1"/>
    </source>
</evidence>
<sequence>MEERIVGYLQRVWEKEVVGAGLWTPSFPILLPGDPAKSAPPQFSGLPTLEYE</sequence>